<comment type="caution">
    <text evidence="1">The sequence shown here is derived from an EMBL/GenBank/DDBJ whole genome shotgun (WGS) entry which is preliminary data.</text>
</comment>
<accession>A0ACC0G729</accession>
<proteinExistence type="predicted"/>
<dbReference type="EMBL" id="CM045767">
    <property type="protein sequence ID" value="KAI7996408.1"/>
    <property type="molecule type" value="Genomic_DNA"/>
</dbReference>
<evidence type="ECO:0000313" key="1">
    <source>
        <dbReference type="EMBL" id="KAI7996408.1"/>
    </source>
</evidence>
<reference evidence="1 2" key="1">
    <citation type="journal article" date="2022" name="Plant J.">
        <title>Chromosome-level genome of Camellia lanceoleosa provides a valuable resource for understanding genome evolution and self-incompatibility.</title>
        <authorList>
            <person name="Gong W."/>
            <person name="Xiao S."/>
            <person name="Wang L."/>
            <person name="Liao Z."/>
            <person name="Chang Y."/>
            <person name="Mo W."/>
            <person name="Hu G."/>
            <person name="Li W."/>
            <person name="Zhao G."/>
            <person name="Zhu H."/>
            <person name="Hu X."/>
            <person name="Ji K."/>
            <person name="Xiang X."/>
            <person name="Song Q."/>
            <person name="Yuan D."/>
            <person name="Jin S."/>
            <person name="Zhang L."/>
        </authorList>
    </citation>
    <scope>NUCLEOTIDE SEQUENCE [LARGE SCALE GENOMIC DNA]</scope>
    <source>
        <strain evidence="1">SQ_2022a</strain>
    </source>
</reference>
<name>A0ACC0G729_9ERIC</name>
<evidence type="ECO:0000313" key="2">
    <source>
        <dbReference type="Proteomes" id="UP001060215"/>
    </source>
</evidence>
<protein>
    <submittedName>
        <fullName evidence="1">Uncharacterized protein</fullName>
    </submittedName>
</protein>
<gene>
    <name evidence="1" type="ORF">LOK49_LG10G01689</name>
</gene>
<keyword evidence="2" id="KW-1185">Reference proteome</keyword>
<sequence length="333" mass="36494">MARRASSRREVLHTDFLTPPILNESIIVLGKLADTKVVAQEGYAHAKRCRLSVDIHNVTGNFGFHPCFYGDFLGTILGTGIAREKLGDIILQGERGAQVLIVPELVDFITAALDKVPECIDKLAQAGIKIWVLTGDKTKIAINIGVIKPPSQLCCVNLCSSNVSLPHNGFCVLQTPDFHSSDLVKVVVPFMGESISDGTLEKFLKNPGDMVEVDEPIAQIKTDKVTIDVASPKASVIQKYVAKEGDTVEPSTKITVISKSSEGVAHVAPFEKTTDKAASQPPLTELSEEDKKKLKLKALLLYRSQRVVDAFRQELISNDMLPARHDDYHLMLR</sequence>
<dbReference type="Proteomes" id="UP001060215">
    <property type="component" value="Chromosome 10"/>
</dbReference>
<organism evidence="1 2">
    <name type="scientific">Camellia lanceoleosa</name>
    <dbReference type="NCBI Taxonomy" id="1840588"/>
    <lineage>
        <taxon>Eukaryota</taxon>
        <taxon>Viridiplantae</taxon>
        <taxon>Streptophyta</taxon>
        <taxon>Embryophyta</taxon>
        <taxon>Tracheophyta</taxon>
        <taxon>Spermatophyta</taxon>
        <taxon>Magnoliopsida</taxon>
        <taxon>eudicotyledons</taxon>
        <taxon>Gunneridae</taxon>
        <taxon>Pentapetalae</taxon>
        <taxon>asterids</taxon>
        <taxon>Ericales</taxon>
        <taxon>Theaceae</taxon>
        <taxon>Camellia</taxon>
    </lineage>
</organism>